<dbReference type="PANTHER" id="PTHR30419:SF8">
    <property type="entry name" value="NITROGEN ASSIMILATION TRANSCRIPTIONAL ACTIVATOR-RELATED"/>
    <property type="match status" value="1"/>
</dbReference>
<dbReference type="Gene3D" id="3.40.190.290">
    <property type="match status" value="1"/>
</dbReference>
<dbReference type="CDD" id="cd08438">
    <property type="entry name" value="PBP2_CidR"/>
    <property type="match status" value="1"/>
</dbReference>
<keyword evidence="3 6" id="KW-0238">DNA-binding</keyword>
<comment type="similarity">
    <text evidence="1">Belongs to the LysR transcriptional regulatory family.</text>
</comment>
<evidence type="ECO:0000256" key="4">
    <source>
        <dbReference type="ARBA" id="ARBA00023163"/>
    </source>
</evidence>
<dbReference type="PRINTS" id="PR00039">
    <property type="entry name" value="HTHLYSR"/>
</dbReference>
<dbReference type="InterPro" id="IPR036390">
    <property type="entry name" value="WH_DNA-bd_sf"/>
</dbReference>
<dbReference type="FunFam" id="1.10.10.10:FF:000001">
    <property type="entry name" value="LysR family transcriptional regulator"/>
    <property type="match status" value="1"/>
</dbReference>
<dbReference type="Gene3D" id="1.10.10.10">
    <property type="entry name" value="Winged helix-like DNA-binding domain superfamily/Winged helix DNA-binding domain"/>
    <property type="match status" value="1"/>
</dbReference>
<dbReference type="OrthoDB" id="1624015at2"/>
<protein>
    <submittedName>
        <fullName evidence="6">DNA-binding transcriptional regulator, LysR family</fullName>
    </submittedName>
</protein>
<organism evidence="6 7">
    <name type="scientific">Pelosinus propionicus DSM 13327</name>
    <dbReference type="NCBI Taxonomy" id="1123291"/>
    <lineage>
        <taxon>Bacteria</taxon>
        <taxon>Bacillati</taxon>
        <taxon>Bacillota</taxon>
        <taxon>Negativicutes</taxon>
        <taxon>Selenomonadales</taxon>
        <taxon>Sporomusaceae</taxon>
        <taxon>Pelosinus</taxon>
    </lineage>
</organism>
<dbReference type="STRING" id="1123291.SAMN04490355_10262"/>
<evidence type="ECO:0000256" key="2">
    <source>
        <dbReference type="ARBA" id="ARBA00023015"/>
    </source>
</evidence>
<dbReference type="GO" id="GO:0003700">
    <property type="term" value="F:DNA-binding transcription factor activity"/>
    <property type="evidence" value="ECO:0007669"/>
    <property type="project" value="InterPro"/>
</dbReference>
<proteinExistence type="inferred from homology"/>
<dbReference type="PROSITE" id="PS50931">
    <property type="entry name" value="HTH_LYSR"/>
    <property type="match status" value="1"/>
</dbReference>
<gene>
    <name evidence="6" type="ORF">SAMN04490355_10262</name>
</gene>
<dbReference type="InterPro" id="IPR005119">
    <property type="entry name" value="LysR_subst-bd"/>
</dbReference>
<accession>A0A1I4LNC8</accession>
<feature type="domain" description="HTH lysR-type" evidence="5">
    <location>
        <begin position="1"/>
        <end position="58"/>
    </location>
</feature>
<dbReference type="InterPro" id="IPR036388">
    <property type="entry name" value="WH-like_DNA-bd_sf"/>
</dbReference>
<dbReference type="GO" id="GO:0003677">
    <property type="term" value="F:DNA binding"/>
    <property type="evidence" value="ECO:0007669"/>
    <property type="project" value="UniProtKB-KW"/>
</dbReference>
<keyword evidence="2" id="KW-0805">Transcription regulation</keyword>
<keyword evidence="7" id="KW-1185">Reference proteome</keyword>
<evidence type="ECO:0000256" key="3">
    <source>
        <dbReference type="ARBA" id="ARBA00023125"/>
    </source>
</evidence>
<dbReference type="Proteomes" id="UP000199520">
    <property type="component" value="Unassembled WGS sequence"/>
</dbReference>
<keyword evidence="4" id="KW-0804">Transcription</keyword>
<dbReference type="SUPFAM" id="SSF46785">
    <property type="entry name" value="Winged helix' DNA-binding domain"/>
    <property type="match status" value="1"/>
</dbReference>
<dbReference type="RefSeq" id="WP_090938552.1">
    <property type="nucleotide sequence ID" value="NZ_FOTS01000026.1"/>
</dbReference>
<evidence type="ECO:0000313" key="7">
    <source>
        <dbReference type="Proteomes" id="UP000199520"/>
    </source>
</evidence>
<dbReference type="SUPFAM" id="SSF53850">
    <property type="entry name" value="Periplasmic binding protein-like II"/>
    <property type="match status" value="1"/>
</dbReference>
<sequence>MEIRHLEYFIEVARQKSFSKAADQMHISQPSISKIIKEIEGHFGVVLFYRTTKYVELTDAGEIILEQAENIVSSFQNISANLVGGFNLRSGKIRIGIPPITGLTSFARLFGPFKRAYPNINMQLFEFGSKKIETGILDGILDVGIICIPPSDQELYEMICSIQDPLRLVVHPEHPFAQCEIIDYANLVNESFVLYSNDFSLNDLIIDRCMQAGFRPNVIFETMQLELMTQLVADHFGIALLPSTVCQHLDTAALVSVPLADPPIYLQLGVVWKKERYVSHATKAWLEFVREQINSEDKKPDITRNQWFWDTAAPS</sequence>
<name>A0A1I4LNC8_9FIRM</name>
<dbReference type="AlphaFoldDB" id="A0A1I4LNC8"/>
<reference evidence="7" key="1">
    <citation type="submission" date="2016-10" db="EMBL/GenBank/DDBJ databases">
        <authorList>
            <person name="Varghese N."/>
            <person name="Submissions S."/>
        </authorList>
    </citation>
    <scope>NUCLEOTIDE SEQUENCE [LARGE SCALE GENOMIC DNA]</scope>
    <source>
        <strain evidence="7">DSM 13327</strain>
    </source>
</reference>
<dbReference type="InterPro" id="IPR000847">
    <property type="entry name" value="LysR_HTH_N"/>
</dbReference>
<evidence type="ECO:0000313" key="6">
    <source>
        <dbReference type="EMBL" id="SFL92608.1"/>
    </source>
</evidence>
<dbReference type="PANTHER" id="PTHR30419">
    <property type="entry name" value="HTH-TYPE TRANSCRIPTIONAL REGULATOR YBHD"/>
    <property type="match status" value="1"/>
</dbReference>
<dbReference type="GO" id="GO:0005829">
    <property type="term" value="C:cytosol"/>
    <property type="evidence" value="ECO:0007669"/>
    <property type="project" value="TreeGrafter"/>
</dbReference>
<dbReference type="EMBL" id="FOTS01000026">
    <property type="protein sequence ID" value="SFL92608.1"/>
    <property type="molecule type" value="Genomic_DNA"/>
</dbReference>
<evidence type="ECO:0000256" key="1">
    <source>
        <dbReference type="ARBA" id="ARBA00009437"/>
    </source>
</evidence>
<dbReference type="Pfam" id="PF03466">
    <property type="entry name" value="LysR_substrate"/>
    <property type="match status" value="1"/>
</dbReference>
<dbReference type="Pfam" id="PF00126">
    <property type="entry name" value="HTH_1"/>
    <property type="match status" value="1"/>
</dbReference>
<evidence type="ECO:0000259" key="5">
    <source>
        <dbReference type="PROSITE" id="PS50931"/>
    </source>
</evidence>
<dbReference type="InterPro" id="IPR050950">
    <property type="entry name" value="HTH-type_LysR_regulators"/>
</dbReference>